<protein>
    <recommendedName>
        <fullName evidence="2">SWIM-type domain-containing protein</fullName>
    </recommendedName>
</protein>
<keyword evidence="1" id="KW-0863">Zinc-finger</keyword>
<dbReference type="EMBL" id="QYBB01000044">
    <property type="protein sequence ID" value="RYC29661.1"/>
    <property type="molecule type" value="Genomic_DNA"/>
</dbReference>
<reference evidence="3 4" key="2">
    <citation type="submission" date="2019-02" db="EMBL/GenBank/DDBJ databases">
        <title>'Lichenibacterium ramalinii' gen. nov. sp. nov., 'Lichenibacterium minor' gen. nov. sp. nov.</title>
        <authorList>
            <person name="Pankratov T."/>
        </authorList>
    </citation>
    <scope>NUCLEOTIDE SEQUENCE [LARGE SCALE GENOMIC DNA]</scope>
    <source>
        <strain evidence="3 4">RmlP026</strain>
    </source>
</reference>
<comment type="caution">
    <text evidence="3">The sequence shown here is derived from an EMBL/GenBank/DDBJ whole genome shotgun (WGS) entry which is preliminary data.</text>
</comment>
<dbReference type="OrthoDB" id="190275at2"/>
<dbReference type="InterPro" id="IPR036420">
    <property type="entry name" value="BRCT_dom_sf"/>
</dbReference>
<dbReference type="RefSeq" id="WP_129229217.1">
    <property type="nucleotide sequence ID" value="NZ_QYBB01000044.1"/>
</dbReference>
<dbReference type="Gene3D" id="3.40.50.10190">
    <property type="entry name" value="BRCT domain"/>
    <property type="match status" value="1"/>
</dbReference>
<organism evidence="3 4">
    <name type="scientific">Lichenibacterium minor</name>
    <dbReference type="NCBI Taxonomy" id="2316528"/>
    <lineage>
        <taxon>Bacteria</taxon>
        <taxon>Pseudomonadati</taxon>
        <taxon>Pseudomonadota</taxon>
        <taxon>Alphaproteobacteria</taxon>
        <taxon>Hyphomicrobiales</taxon>
        <taxon>Lichenihabitantaceae</taxon>
        <taxon>Lichenibacterium</taxon>
    </lineage>
</organism>
<evidence type="ECO:0000256" key="1">
    <source>
        <dbReference type="PROSITE-ProRule" id="PRU00325"/>
    </source>
</evidence>
<dbReference type="CDD" id="cd00027">
    <property type="entry name" value="BRCT"/>
    <property type="match status" value="1"/>
</dbReference>
<name>A0A4Q2U3X9_9HYPH</name>
<reference evidence="3 4" key="1">
    <citation type="submission" date="2018-12" db="EMBL/GenBank/DDBJ databases">
        <authorList>
            <person name="Grouzdev D.S."/>
            <person name="Krutkina M.S."/>
        </authorList>
    </citation>
    <scope>NUCLEOTIDE SEQUENCE [LARGE SCALE GENOMIC DNA]</scope>
    <source>
        <strain evidence="3 4">RmlP026</strain>
    </source>
</reference>
<feature type="domain" description="SWIM-type" evidence="2">
    <location>
        <begin position="19"/>
        <end position="51"/>
    </location>
</feature>
<evidence type="ECO:0000313" key="3">
    <source>
        <dbReference type="EMBL" id="RYC29661.1"/>
    </source>
</evidence>
<dbReference type="Proteomes" id="UP000290759">
    <property type="component" value="Unassembled WGS sequence"/>
</dbReference>
<accession>A0A4Q2U3X9</accession>
<dbReference type="GO" id="GO:0008270">
    <property type="term" value="F:zinc ion binding"/>
    <property type="evidence" value="ECO:0007669"/>
    <property type="project" value="UniProtKB-KW"/>
</dbReference>
<keyword evidence="1" id="KW-0862">Zinc</keyword>
<sequence length="188" mass="20828">MAIDLHFECASMSIEGHFYRIALDSAEVRCDCGGYSLRWCSHIEATLVYGERGMVRPEHRERADAVMAAAAKFSFAAPPEWKAAWRKLLRWRGLTPSRVFHPSTVGESGRPVVCFTGAMPRPRKELAAEAENAGWEVIDGPHRLTAVLVAMDPNGKSGKLQFARRHGIPIVPLDLWQAVMSDGEIQAS</sequence>
<evidence type="ECO:0000259" key="2">
    <source>
        <dbReference type="PROSITE" id="PS50966"/>
    </source>
</evidence>
<dbReference type="SUPFAM" id="SSF52113">
    <property type="entry name" value="BRCT domain"/>
    <property type="match status" value="1"/>
</dbReference>
<dbReference type="InterPro" id="IPR007527">
    <property type="entry name" value="Znf_SWIM"/>
</dbReference>
<gene>
    <name evidence="3" type="ORF">D3273_22890</name>
</gene>
<evidence type="ECO:0000313" key="4">
    <source>
        <dbReference type="Proteomes" id="UP000290759"/>
    </source>
</evidence>
<keyword evidence="1" id="KW-0479">Metal-binding</keyword>
<dbReference type="AlphaFoldDB" id="A0A4Q2U3X9"/>
<proteinExistence type="predicted"/>
<keyword evidence="4" id="KW-1185">Reference proteome</keyword>
<dbReference type="PROSITE" id="PS50966">
    <property type="entry name" value="ZF_SWIM"/>
    <property type="match status" value="1"/>
</dbReference>